<accession>A0A6B9V5Q5</accession>
<evidence type="ECO:0000313" key="2">
    <source>
        <dbReference type="Proteomes" id="UP000464620"/>
    </source>
</evidence>
<organism evidence="1 2">
    <name type="scientific">Arachis hypogaea</name>
    <name type="common">Peanut</name>
    <dbReference type="NCBI Taxonomy" id="3818"/>
    <lineage>
        <taxon>Eukaryota</taxon>
        <taxon>Viridiplantae</taxon>
        <taxon>Streptophyta</taxon>
        <taxon>Embryophyta</taxon>
        <taxon>Tracheophyta</taxon>
        <taxon>Spermatophyta</taxon>
        <taxon>Magnoliopsida</taxon>
        <taxon>eudicotyledons</taxon>
        <taxon>Gunneridae</taxon>
        <taxon>Pentapetalae</taxon>
        <taxon>rosids</taxon>
        <taxon>fabids</taxon>
        <taxon>Fabales</taxon>
        <taxon>Fabaceae</taxon>
        <taxon>Papilionoideae</taxon>
        <taxon>50 kb inversion clade</taxon>
        <taxon>dalbergioids sensu lato</taxon>
        <taxon>Dalbergieae</taxon>
        <taxon>Pterocarpus clade</taxon>
        <taxon>Arachis</taxon>
    </lineage>
</organism>
<dbReference type="EMBL" id="CP031001">
    <property type="protein sequence ID" value="QHN75788.1"/>
    <property type="molecule type" value="Genomic_DNA"/>
</dbReference>
<reference evidence="1 2" key="1">
    <citation type="submission" date="2020-01" db="EMBL/GenBank/DDBJ databases">
        <title>Genome sequence of Arachis hypogaea, cultivar Shitouqi.</title>
        <authorList>
            <person name="Zhuang W."/>
            <person name="Chen H."/>
            <person name="Varshney R."/>
            <person name="Wang D."/>
            <person name="Ming R."/>
        </authorList>
    </citation>
    <scope>NUCLEOTIDE SEQUENCE [LARGE SCALE GENOMIC DNA]</scope>
    <source>
        <tissue evidence="1">Young leaf</tissue>
    </source>
</reference>
<protein>
    <recommendedName>
        <fullName evidence="3">Knottin scorpion toxin-like domain-containing protein</fullName>
    </recommendedName>
</protein>
<evidence type="ECO:0000313" key="1">
    <source>
        <dbReference type="EMBL" id="QHN75788.1"/>
    </source>
</evidence>
<name>A0A6B9V5Q5_ARAHY</name>
<proteinExistence type="predicted"/>
<evidence type="ECO:0008006" key="3">
    <source>
        <dbReference type="Google" id="ProtNLM"/>
    </source>
</evidence>
<dbReference type="Proteomes" id="UP000464620">
    <property type="component" value="Chromosome B09"/>
</dbReference>
<gene>
    <name evidence="1" type="ORF">DS421_19g638310</name>
</gene>
<sequence length="57" mass="6561">MRSCRNDNWHGFNCETETSCYEHCLKNQGDSVAFSSLCLGPHNCFCQYWCLPPGEKI</sequence>
<dbReference type="AlphaFoldDB" id="A0A6B9V5Q5"/>